<organism evidence="3 4">
    <name type="scientific">Aspergillus uvarum CBS 121591</name>
    <dbReference type="NCBI Taxonomy" id="1448315"/>
    <lineage>
        <taxon>Eukaryota</taxon>
        <taxon>Fungi</taxon>
        <taxon>Dikarya</taxon>
        <taxon>Ascomycota</taxon>
        <taxon>Pezizomycotina</taxon>
        <taxon>Eurotiomycetes</taxon>
        <taxon>Eurotiomycetidae</taxon>
        <taxon>Eurotiales</taxon>
        <taxon>Aspergillaceae</taxon>
        <taxon>Aspergillus</taxon>
        <taxon>Aspergillus subgen. Circumdati</taxon>
    </lineage>
</organism>
<evidence type="ECO:0000256" key="2">
    <source>
        <dbReference type="ARBA" id="ARBA00022801"/>
    </source>
</evidence>
<protein>
    <submittedName>
        <fullName evidence="3">Uncharacterized protein</fullName>
    </submittedName>
</protein>
<dbReference type="RefSeq" id="XP_025492654.1">
    <property type="nucleotide sequence ID" value="XM_025636933.1"/>
</dbReference>
<keyword evidence="1" id="KW-0540">Nuclease</keyword>
<dbReference type="Gene3D" id="3.10.450.30">
    <property type="entry name" value="Microbial ribonucleases"/>
    <property type="match status" value="1"/>
</dbReference>
<gene>
    <name evidence="3" type="ORF">BO82DRAFT_364177</name>
</gene>
<dbReference type="GO" id="GO:0004540">
    <property type="term" value="F:RNA nuclease activity"/>
    <property type="evidence" value="ECO:0007669"/>
    <property type="project" value="InterPro"/>
</dbReference>
<dbReference type="GO" id="GO:0003723">
    <property type="term" value="F:RNA binding"/>
    <property type="evidence" value="ECO:0007669"/>
    <property type="project" value="InterPro"/>
</dbReference>
<evidence type="ECO:0000313" key="3">
    <source>
        <dbReference type="EMBL" id="PYH82454.1"/>
    </source>
</evidence>
<dbReference type="SUPFAM" id="SSF53933">
    <property type="entry name" value="Microbial ribonucleases"/>
    <property type="match status" value="1"/>
</dbReference>
<dbReference type="GeneID" id="37139674"/>
<name>A0A319CB59_9EURO</name>
<dbReference type="STRING" id="1448315.A0A319CB59"/>
<dbReference type="InterPro" id="IPR016191">
    <property type="entry name" value="Ribonuclease/ribotoxin"/>
</dbReference>
<dbReference type="GO" id="GO:0016787">
    <property type="term" value="F:hydrolase activity"/>
    <property type="evidence" value="ECO:0007669"/>
    <property type="project" value="UniProtKB-KW"/>
</dbReference>
<dbReference type="AlphaFoldDB" id="A0A319CB59"/>
<dbReference type="EMBL" id="KZ821695">
    <property type="protein sequence ID" value="PYH82454.1"/>
    <property type="molecule type" value="Genomic_DNA"/>
</dbReference>
<dbReference type="VEuPathDB" id="FungiDB:BO82DRAFT_364177"/>
<accession>A0A319CB59</accession>
<keyword evidence="2" id="KW-0378">Hydrolase</keyword>
<proteinExistence type="predicted"/>
<dbReference type="OrthoDB" id="5425539at2759"/>
<sequence length="149" mass="17006">MGANDSASGCSPLQAPSVLRTLLYHRLSHSPLSTYRPPYPVPVNCGGQKFTRDEINGATKEALMVEEARAKNRKGYNKYPERYENHEKLFVSTSNPYEYPFTSGGVYSGNESSLFLPFFDHSQPQSTQSARLIFFGQRASRQWVFIEWW</sequence>
<evidence type="ECO:0000313" key="4">
    <source>
        <dbReference type="Proteomes" id="UP000248340"/>
    </source>
</evidence>
<evidence type="ECO:0000256" key="1">
    <source>
        <dbReference type="ARBA" id="ARBA00022722"/>
    </source>
</evidence>
<keyword evidence="4" id="KW-1185">Reference proteome</keyword>
<dbReference type="Proteomes" id="UP000248340">
    <property type="component" value="Unassembled WGS sequence"/>
</dbReference>
<reference evidence="3 4" key="1">
    <citation type="submission" date="2016-12" db="EMBL/GenBank/DDBJ databases">
        <title>The genomes of Aspergillus section Nigri reveals drivers in fungal speciation.</title>
        <authorList>
            <consortium name="DOE Joint Genome Institute"/>
            <person name="Vesth T.C."/>
            <person name="Nybo J."/>
            <person name="Theobald S."/>
            <person name="Brandl J."/>
            <person name="Frisvad J.C."/>
            <person name="Nielsen K.F."/>
            <person name="Lyhne E.K."/>
            <person name="Kogle M.E."/>
            <person name="Kuo A."/>
            <person name="Riley R."/>
            <person name="Clum A."/>
            <person name="Nolan M."/>
            <person name="Lipzen A."/>
            <person name="Salamov A."/>
            <person name="Henrissat B."/>
            <person name="Wiebenga A."/>
            <person name="De Vries R.P."/>
            <person name="Grigoriev I.V."/>
            <person name="Mortensen U.H."/>
            <person name="Andersen M.R."/>
            <person name="Baker S.E."/>
        </authorList>
    </citation>
    <scope>NUCLEOTIDE SEQUENCE [LARGE SCALE GENOMIC DNA]</scope>
    <source>
        <strain evidence="3 4">CBS 121591</strain>
    </source>
</reference>